<feature type="domain" description="HMA" evidence="1">
    <location>
        <begin position="413"/>
        <end position="481"/>
    </location>
</feature>
<dbReference type="OrthoDB" id="628953at2759"/>
<dbReference type="InterPro" id="IPR025315">
    <property type="entry name" value="DUF4220"/>
</dbReference>
<dbReference type="Gene3D" id="3.30.70.100">
    <property type="match status" value="1"/>
</dbReference>
<dbReference type="GO" id="GO:0046872">
    <property type="term" value="F:metal ion binding"/>
    <property type="evidence" value="ECO:0007669"/>
    <property type="project" value="InterPro"/>
</dbReference>
<dbReference type="Pfam" id="PF04578">
    <property type="entry name" value="DUF594"/>
    <property type="match status" value="1"/>
</dbReference>
<evidence type="ECO:0000313" key="2">
    <source>
        <dbReference type="EMBL" id="RLM60887.1"/>
    </source>
</evidence>
<gene>
    <name evidence="2" type="ORF">C2845_PM14G04300</name>
</gene>
<dbReference type="PANTHER" id="PTHR31325">
    <property type="entry name" value="OS01G0798800 PROTEIN-RELATED"/>
    <property type="match status" value="1"/>
</dbReference>
<dbReference type="InterPro" id="IPR007658">
    <property type="entry name" value="DUF594"/>
</dbReference>
<dbReference type="PROSITE" id="PS50846">
    <property type="entry name" value="HMA_2"/>
    <property type="match status" value="1"/>
</dbReference>
<proteinExistence type="predicted"/>
<comment type="caution">
    <text evidence="2">The sequence shown here is derived from an EMBL/GenBank/DDBJ whole genome shotgun (WGS) entry which is preliminary data.</text>
</comment>
<dbReference type="Proteomes" id="UP000275267">
    <property type="component" value="Unassembled WGS sequence"/>
</dbReference>
<dbReference type="Pfam" id="PF13968">
    <property type="entry name" value="DUF4220"/>
    <property type="match status" value="1"/>
</dbReference>
<dbReference type="InterPro" id="IPR006121">
    <property type="entry name" value="HMA_dom"/>
</dbReference>
<dbReference type="AlphaFoldDB" id="A0A3L6PQ33"/>
<accession>A0A3L6PQ33</accession>
<dbReference type="EMBL" id="PQIB02000016">
    <property type="protein sequence ID" value="RLM60887.1"/>
    <property type="molecule type" value="Genomic_DNA"/>
</dbReference>
<reference evidence="3" key="1">
    <citation type="journal article" date="2019" name="Nat. Commun.">
        <title>The genome of broomcorn millet.</title>
        <authorList>
            <person name="Zou C."/>
            <person name="Miki D."/>
            <person name="Li D."/>
            <person name="Tang Q."/>
            <person name="Xiao L."/>
            <person name="Rajput S."/>
            <person name="Deng P."/>
            <person name="Jia W."/>
            <person name="Huang R."/>
            <person name="Zhang M."/>
            <person name="Sun Y."/>
            <person name="Hu J."/>
            <person name="Fu X."/>
            <person name="Schnable P.S."/>
            <person name="Li F."/>
            <person name="Zhang H."/>
            <person name="Feng B."/>
            <person name="Zhu X."/>
            <person name="Liu R."/>
            <person name="Schnable J.C."/>
            <person name="Zhu J.-K."/>
            <person name="Zhang H."/>
        </authorList>
    </citation>
    <scope>NUCLEOTIDE SEQUENCE [LARGE SCALE GENOMIC DNA]</scope>
</reference>
<evidence type="ECO:0000259" key="1">
    <source>
        <dbReference type="PROSITE" id="PS50846"/>
    </source>
</evidence>
<evidence type="ECO:0000313" key="3">
    <source>
        <dbReference type="Proteomes" id="UP000275267"/>
    </source>
</evidence>
<name>A0A3L6PQ33_PANMI</name>
<organism evidence="2 3">
    <name type="scientific">Panicum miliaceum</name>
    <name type="common">Proso millet</name>
    <name type="synonym">Broomcorn millet</name>
    <dbReference type="NCBI Taxonomy" id="4540"/>
    <lineage>
        <taxon>Eukaryota</taxon>
        <taxon>Viridiplantae</taxon>
        <taxon>Streptophyta</taxon>
        <taxon>Embryophyta</taxon>
        <taxon>Tracheophyta</taxon>
        <taxon>Spermatophyta</taxon>
        <taxon>Magnoliopsida</taxon>
        <taxon>Liliopsida</taxon>
        <taxon>Poales</taxon>
        <taxon>Poaceae</taxon>
        <taxon>PACMAD clade</taxon>
        <taxon>Panicoideae</taxon>
        <taxon>Panicodae</taxon>
        <taxon>Paniceae</taxon>
        <taxon>Panicinae</taxon>
        <taxon>Panicum</taxon>
        <taxon>Panicum sect. Panicum</taxon>
    </lineage>
</organism>
<dbReference type="STRING" id="4540.A0A3L6PQ33"/>
<keyword evidence="3" id="KW-1185">Reference proteome</keyword>
<protein>
    <recommendedName>
        <fullName evidence="1">HMA domain-containing protein</fullName>
    </recommendedName>
</protein>
<sequence length="565" mass="63199">MVLFSLVFQLLLFTIPIARRHRSLEKRRHLARLNKLVLWLAYQLADTTAIYALGHMAISSSPSGERRQLMALWAALLLVHLGGQDTITTYTLEDNRLWKRHLLTLLVQAAGGVLRHPVNRGSSPRLSFVAALMSILGVVKFAERIYVLRFLEDMSKVGHLVSLLAPYTRRVAPMQEEKALELAHGLLKFSIGQYIDAKVSLSRYQQSIITAHYDDDDTLYKLVELQLSLIHDKFYTKSPAIHTWTGSSLQEIEPDTKKYVLAEIRNMAAEFPGDKEKLRTTRENRGNKGIYQVLISGEFTEAKLQAVLGVWVEMLCYAASYCSRKSHARELSNGSEDFKSNMDRTIHLHCMGAQTESLINETAFKEGDGQPQGKLTFLLLSSPLALSITYDHSLPGYANYQGQLKEQCKVDGSKTYVLKFDMHCQCNGCIKKINDGVKEISLSEGVERADLLIETGEVKVSGRMDPEKLRSLLHAVTKKCVEIVTQSTLSEGHTAASPQNKNVYGQAPPDLFGFPVTSSAPPLPEEAWSETVPSGRCWYRWSAPLSSFGVWAASDITTALAMYEL</sequence>